<feature type="compositionally biased region" description="Low complexity" evidence="2">
    <location>
        <begin position="411"/>
        <end position="425"/>
    </location>
</feature>
<feature type="region of interest" description="Disordered" evidence="2">
    <location>
        <begin position="363"/>
        <end position="432"/>
    </location>
</feature>
<feature type="compositionally biased region" description="Basic and acidic residues" evidence="2">
    <location>
        <begin position="397"/>
        <end position="409"/>
    </location>
</feature>
<feature type="compositionally biased region" description="Polar residues" evidence="2">
    <location>
        <begin position="325"/>
        <end position="339"/>
    </location>
</feature>
<comment type="caution">
    <text evidence="4">The sequence shown here is derived from an EMBL/GenBank/DDBJ whole genome shotgun (WGS) entry which is preliminary data.</text>
</comment>
<dbReference type="InterPro" id="IPR040256">
    <property type="entry name" value="At4g02000-like"/>
</dbReference>
<name>A0AAV0LL48_9ROSI</name>
<dbReference type="PANTHER" id="PTHR31286:SF99">
    <property type="entry name" value="DUF4283 DOMAIN-CONTAINING PROTEIN"/>
    <property type="match status" value="1"/>
</dbReference>
<feature type="compositionally biased region" description="Polar residues" evidence="2">
    <location>
        <begin position="304"/>
        <end position="318"/>
    </location>
</feature>
<dbReference type="InterPro" id="IPR001878">
    <property type="entry name" value="Znf_CCHC"/>
</dbReference>
<keyword evidence="1" id="KW-0479">Metal-binding</keyword>
<keyword evidence="5" id="KW-1185">Reference proteome</keyword>
<feature type="compositionally biased region" description="Basic and acidic residues" evidence="2">
    <location>
        <begin position="274"/>
        <end position="288"/>
    </location>
</feature>
<organism evidence="4 5">
    <name type="scientific">Linum tenue</name>
    <dbReference type="NCBI Taxonomy" id="586396"/>
    <lineage>
        <taxon>Eukaryota</taxon>
        <taxon>Viridiplantae</taxon>
        <taxon>Streptophyta</taxon>
        <taxon>Embryophyta</taxon>
        <taxon>Tracheophyta</taxon>
        <taxon>Spermatophyta</taxon>
        <taxon>Magnoliopsida</taxon>
        <taxon>eudicotyledons</taxon>
        <taxon>Gunneridae</taxon>
        <taxon>Pentapetalae</taxon>
        <taxon>rosids</taxon>
        <taxon>fabids</taxon>
        <taxon>Malpighiales</taxon>
        <taxon>Linaceae</taxon>
        <taxon>Linum</taxon>
    </lineage>
</organism>
<evidence type="ECO:0000256" key="1">
    <source>
        <dbReference type="PROSITE-ProRule" id="PRU00047"/>
    </source>
</evidence>
<gene>
    <name evidence="4" type="ORF">LITE_LOCUS24402</name>
</gene>
<protein>
    <recommendedName>
        <fullName evidence="3">CCHC-type domain-containing protein</fullName>
    </recommendedName>
</protein>
<dbReference type="AlphaFoldDB" id="A0AAV0LL48"/>
<evidence type="ECO:0000313" key="5">
    <source>
        <dbReference type="Proteomes" id="UP001154282"/>
    </source>
</evidence>
<evidence type="ECO:0000313" key="4">
    <source>
        <dbReference type="EMBL" id="CAI0434778.1"/>
    </source>
</evidence>
<keyword evidence="1" id="KW-0862">Zinc</keyword>
<feature type="compositionally biased region" description="Polar residues" evidence="2">
    <location>
        <begin position="372"/>
        <end position="382"/>
    </location>
</feature>
<reference evidence="4" key="1">
    <citation type="submission" date="2022-08" db="EMBL/GenBank/DDBJ databases">
        <authorList>
            <person name="Gutierrez-Valencia J."/>
        </authorList>
    </citation>
    <scope>NUCLEOTIDE SEQUENCE</scope>
</reference>
<dbReference type="EMBL" id="CAMGYJ010000006">
    <property type="protein sequence ID" value="CAI0434778.1"/>
    <property type="molecule type" value="Genomic_DNA"/>
</dbReference>
<evidence type="ECO:0000259" key="3">
    <source>
        <dbReference type="PROSITE" id="PS50158"/>
    </source>
</evidence>
<dbReference type="PANTHER" id="PTHR31286">
    <property type="entry name" value="GLYCINE-RICH CELL WALL STRUCTURAL PROTEIN 1.8-LIKE"/>
    <property type="match status" value="1"/>
</dbReference>
<dbReference type="PROSITE" id="PS50158">
    <property type="entry name" value="ZF_CCHC"/>
    <property type="match status" value="1"/>
</dbReference>
<keyword evidence="1" id="KW-0863">Zinc-finger</keyword>
<feature type="region of interest" description="Disordered" evidence="2">
    <location>
        <begin position="198"/>
        <end position="252"/>
    </location>
</feature>
<feature type="compositionally biased region" description="Polar residues" evidence="2">
    <location>
        <begin position="231"/>
        <end position="251"/>
    </location>
</feature>
<dbReference type="Pfam" id="PF14111">
    <property type="entry name" value="DUF4283"/>
    <property type="match status" value="1"/>
</dbReference>
<dbReference type="GO" id="GO:0003676">
    <property type="term" value="F:nucleic acid binding"/>
    <property type="evidence" value="ECO:0007669"/>
    <property type="project" value="InterPro"/>
</dbReference>
<dbReference type="Proteomes" id="UP001154282">
    <property type="component" value="Unassembled WGS sequence"/>
</dbReference>
<accession>A0AAV0LL48</accession>
<feature type="region of interest" description="Disordered" evidence="2">
    <location>
        <begin position="274"/>
        <end position="346"/>
    </location>
</feature>
<evidence type="ECO:0000256" key="2">
    <source>
        <dbReference type="SAM" id="MobiDB-lite"/>
    </source>
</evidence>
<feature type="domain" description="CCHC-type" evidence="3">
    <location>
        <begin position="176"/>
        <end position="190"/>
    </location>
</feature>
<proteinExistence type="predicted"/>
<dbReference type="InterPro" id="IPR025558">
    <property type="entry name" value="DUF4283"/>
</dbReference>
<dbReference type="GO" id="GO:0008270">
    <property type="term" value="F:zinc ion binding"/>
    <property type="evidence" value="ECO:0007669"/>
    <property type="project" value="UniProtKB-KW"/>
</dbReference>
<sequence length="432" mass="48283">MEKQRWRREWRSALIVKVLGRSFPFPVISRRLETLWAKTGNIQVASLAYGFYVVRFTNQIDYERASVGGPWMISDYYITVRPWRRNFNPQLAEVASTMIWARLPGLPREFINKEAIERIASRIGRPVRVDRATETGDRGRYGRVSVEVDLTRPLLSQYKIEGLTYYIEYEGLHRICTECGKYGHARVSCPLLRPIDEPVQPKQTQEEKDKANDSPYGEWMVAKPKGKNWKTKSATPEGNTNATLGGNTSSIAGKEAKGSRFAVLVEDLQNLEGAKDAEMRHEHDHNSQDAEMADEEALTKENTHPTNLAQQPPSDNSTGEGGNQGSTDLRSVGHQSVPQQHKHVGEVPQEAVVERLTSGHRPISVGTDLLRSPQTFHNSQGNRKQKAPQKETSASLKQHDGKQGGKDRVISGGSKNGMSKNGAGNLSPPRIR</sequence>